<dbReference type="Pfam" id="PF04189">
    <property type="entry name" value="Gcd10p"/>
    <property type="match status" value="1"/>
</dbReference>
<evidence type="ECO:0000256" key="6">
    <source>
        <dbReference type="ARBA" id="ARBA00032319"/>
    </source>
</evidence>
<comment type="similarity">
    <text evidence="2">Belongs to the TRM6/GCD10 family.</text>
</comment>
<feature type="compositionally biased region" description="Polar residues" evidence="7">
    <location>
        <begin position="423"/>
        <end position="433"/>
    </location>
</feature>
<evidence type="ECO:0000256" key="5">
    <source>
        <dbReference type="ARBA" id="ARBA00023242"/>
    </source>
</evidence>
<evidence type="ECO:0000256" key="3">
    <source>
        <dbReference type="ARBA" id="ARBA00021704"/>
    </source>
</evidence>
<dbReference type="Proteomes" id="UP001085076">
    <property type="component" value="Miscellaneous, Linkage group lg09"/>
</dbReference>
<keyword evidence="4" id="KW-0819">tRNA processing</keyword>
<feature type="compositionally biased region" description="Polar residues" evidence="7">
    <location>
        <begin position="379"/>
        <end position="400"/>
    </location>
</feature>
<comment type="caution">
    <text evidence="8">The sequence shown here is derived from an EMBL/GenBank/DDBJ whole genome shotgun (WGS) entry which is preliminary data.</text>
</comment>
<organism evidence="8 9">
    <name type="scientific">Dioscorea zingiberensis</name>
    <dbReference type="NCBI Taxonomy" id="325984"/>
    <lineage>
        <taxon>Eukaryota</taxon>
        <taxon>Viridiplantae</taxon>
        <taxon>Streptophyta</taxon>
        <taxon>Embryophyta</taxon>
        <taxon>Tracheophyta</taxon>
        <taxon>Spermatophyta</taxon>
        <taxon>Magnoliopsida</taxon>
        <taxon>Liliopsida</taxon>
        <taxon>Dioscoreales</taxon>
        <taxon>Dioscoreaceae</taxon>
        <taxon>Dioscorea</taxon>
    </lineage>
</organism>
<protein>
    <recommendedName>
        <fullName evidence="3">tRNA (adenine(58)-N(1))-methyltransferase non-catalytic subunit TRM6</fullName>
    </recommendedName>
    <alternativeName>
        <fullName evidence="6">tRNA(m1A58)-methyltransferase subunit TRM6</fullName>
    </alternativeName>
</protein>
<evidence type="ECO:0000313" key="8">
    <source>
        <dbReference type="EMBL" id="KAJ0964185.1"/>
    </source>
</evidence>
<dbReference type="PANTHER" id="PTHR12945">
    <property type="entry name" value="TRANSLATION INITIATION FACTOR EIF3-RELATED"/>
    <property type="match status" value="1"/>
</dbReference>
<comment type="subcellular location">
    <subcellularLocation>
        <location evidence="1">Nucleus</location>
    </subcellularLocation>
</comment>
<evidence type="ECO:0000256" key="1">
    <source>
        <dbReference type="ARBA" id="ARBA00004123"/>
    </source>
</evidence>
<dbReference type="PANTHER" id="PTHR12945:SF0">
    <property type="entry name" value="TRNA (ADENINE(58)-N(1))-METHYLTRANSFERASE NON-CATALYTIC SUBUNIT TRM6"/>
    <property type="match status" value="1"/>
</dbReference>
<evidence type="ECO:0000256" key="2">
    <source>
        <dbReference type="ARBA" id="ARBA00008320"/>
    </source>
</evidence>
<dbReference type="EMBL" id="JAGGNH010000009">
    <property type="protein sequence ID" value="KAJ0964185.1"/>
    <property type="molecule type" value="Genomic_DNA"/>
</dbReference>
<keyword evidence="9" id="KW-1185">Reference proteome</keyword>
<accession>A0A9D5H5R8</accession>
<evidence type="ECO:0000313" key="9">
    <source>
        <dbReference type="Proteomes" id="UP001085076"/>
    </source>
</evidence>
<gene>
    <name evidence="8" type="ORF">J5N97_029307</name>
</gene>
<keyword evidence="5" id="KW-0539">Nucleus</keyword>
<dbReference type="GO" id="GO:0031515">
    <property type="term" value="C:tRNA (m1A) methyltransferase complex"/>
    <property type="evidence" value="ECO:0007669"/>
    <property type="project" value="InterPro"/>
</dbReference>
<evidence type="ECO:0000256" key="4">
    <source>
        <dbReference type="ARBA" id="ARBA00022694"/>
    </source>
</evidence>
<dbReference type="InterPro" id="IPR017423">
    <property type="entry name" value="TRM6"/>
</dbReference>
<reference evidence="8" key="2">
    <citation type="journal article" date="2022" name="Hortic Res">
        <title>The genome of Dioscorea zingiberensis sheds light on the biosynthesis, origin and evolution of the medicinally important diosgenin saponins.</title>
        <authorList>
            <person name="Li Y."/>
            <person name="Tan C."/>
            <person name="Li Z."/>
            <person name="Guo J."/>
            <person name="Li S."/>
            <person name="Chen X."/>
            <person name="Wang C."/>
            <person name="Dai X."/>
            <person name="Yang H."/>
            <person name="Song W."/>
            <person name="Hou L."/>
            <person name="Xu J."/>
            <person name="Tong Z."/>
            <person name="Xu A."/>
            <person name="Yuan X."/>
            <person name="Wang W."/>
            <person name="Yang Q."/>
            <person name="Chen L."/>
            <person name="Sun Z."/>
            <person name="Wang K."/>
            <person name="Pan B."/>
            <person name="Chen J."/>
            <person name="Bao Y."/>
            <person name="Liu F."/>
            <person name="Qi X."/>
            <person name="Gang D.R."/>
            <person name="Wen J."/>
            <person name="Li J."/>
        </authorList>
    </citation>
    <scope>NUCLEOTIDE SEQUENCE</scope>
    <source>
        <strain evidence="8">Dzin_1.0</strain>
    </source>
</reference>
<dbReference type="GO" id="GO:0030488">
    <property type="term" value="P:tRNA methylation"/>
    <property type="evidence" value="ECO:0007669"/>
    <property type="project" value="InterPro"/>
</dbReference>
<evidence type="ECO:0000256" key="7">
    <source>
        <dbReference type="SAM" id="MobiDB-lite"/>
    </source>
</evidence>
<reference evidence="8" key="1">
    <citation type="submission" date="2021-03" db="EMBL/GenBank/DDBJ databases">
        <authorList>
            <person name="Li Z."/>
            <person name="Yang C."/>
        </authorList>
    </citation>
    <scope>NUCLEOTIDE SEQUENCE</scope>
    <source>
        <strain evidence="8">Dzin_1.0</strain>
        <tissue evidence="8">Leaf</tissue>
    </source>
</reference>
<feature type="region of interest" description="Disordered" evidence="7">
    <location>
        <begin position="376"/>
        <end position="433"/>
    </location>
</feature>
<proteinExistence type="inferred from homology"/>
<dbReference type="GO" id="GO:0005634">
    <property type="term" value="C:nucleus"/>
    <property type="evidence" value="ECO:0007669"/>
    <property type="project" value="UniProtKB-SubCell"/>
</dbReference>
<dbReference type="OrthoDB" id="10254665at2759"/>
<name>A0A9D5H5R8_9LILI</name>
<dbReference type="AlphaFoldDB" id="A0A9D5H5R8"/>
<sequence>MASLSLSFPLYSALDLSERRRQPPAARGLRSGSCPIFAVNREVLIPLEKPIGYTGADPYKISSTSDPLMAGELFGGHQSPSVNPRVTWEGCSVLLDINDGDRLVFARLSPAANLKIGDKKCSLRPLIGCPFGSQFRVEMGPNGPYLERCIHRPTLAANDMAVREKGNEQVESESKDNRALVDNNTAQSLSCEDIDAMRRDGATGNEIVEALIANSSTFGMKTVFSQEKYKRKKQKKYAPKVLLRRPFTRSICEAYFKKYPTRIGFLRIDALSLLLSLANISAYSDVLLVDMVGGLLTGAVAERLGGTGYICNTYFGGTSYPLDIARIFNFSSEFDSRIVQAPFSFLCSAENHDEEDRKLHESDQSSGIQSITKKDSLTKCDTSTGSTLVQEEQPLQNDNSSLDEELGNTKETLSSGHEGLHENNASINYKSVNPRKQASSDAIKMWREKGFNSLIVAAPELEVDDIVKKLLPLLSYSAPFAIYHQYLQPLATCMHTLQTSKMAIGLQISEPWLREYQVLPSRSHPQMQMSGFGGYILSGTRICNNSEACNGNQ</sequence>